<organism evidence="1 2">
    <name type="scientific">Paenibacillus forsythiae</name>
    <dbReference type="NCBI Taxonomy" id="365616"/>
    <lineage>
        <taxon>Bacteria</taxon>
        <taxon>Bacillati</taxon>
        <taxon>Bacillota</taxon>
        <taxon>Bacilli</taxon>
        <taxon>Bacillales</taxon>
        <taxon>Paenibacillaceae</taxon>
        <taxon>Paenibacillus</taxon>
    </lineage>
</organism>
<reference evidence="1 2" key="1">
    <citation type="submission" date="2023-07" db="EMBL/GenBank/DDBJ databases">
        <title>Genomic Encyclopedia of Type Strains, Phase IV (KMG-IV): sequencing the most valuable type-strain genomes for metagenomic binning, comparative biology and taxonomic classification.</title>
        <authorList>
            <person name="Goeker M."/>
        </authorList>
    </citation>
    <scope>NUCLEOTIDE SEQUENCE [LARGE SCALE GENOMIC DNA]</scope>
    <source>
        <strain evidence="1 2">T98</strain>
    </source>
</reference>
<dbReference type="Proteomes" id="UP001248709">
    <property type="component" value="Unassembled WGS sequence"/>
</dbReference>
<evidence type="ECO:0000313" key="2">
    <source>
        <dbReference type="Proteomes" id="UP001248709"/>
    </source>
</evidence>
<comment type="caution">
    <text evidence="1">The sequence shown here is derived from an EMBL/GenBank/DDBJ whole genome shotgun (WGS) entry which is preliminary data.</text>
</comment>
<gene>
    <name evidence="1" type="ORF">J2Z22_000793</name>
</gene>
<sequence>MKLFARGMVTVEPNDLPRRTGQCREKHLYFYAWHQQELTIVRSMT</sequence>
<evidence type="ECO:0000313" key="1">
    <source>
        <dbReference type="EMBL" id="MDT3425277.1"/>
    </source>
</evidence>
<proteinExistence type="predicted"/>
<protein>
    <submittedName>
        <fullName evidence="1">Uncharacterized protein</fullName>
    </submittedName>
</protein>
<name>A0ABU3H391_9BACL</name>
<keyword evidence="2" id="KW-1185">Reference proteome</keyword>
<dbReference type="EMBL" id="JAUSUY010000003">
    <property type="protein sequence ID" value="MDT3425277.1"/>
    <property type="molecule type" value="Genomic_DNA"/>
</dbReference>
<accession>A0ABU3H391</accession>